<comment type="caution">
    <text evidence="2">The sequence shown here is derived from an EMBL/GenBank/DDBJ whole genome shotgun (WGS) entry which is preliminary data.</text>
</comment>
<evidence type="ECO:0000313" key="2">
    <source>
        <dbReference type="EMBL" id="KAB1255954.1"/>
    </source>
</evidence>
<dbReference type="AlphaFoldDB" id="A0A5N4CC56"/>
<reference evidence="2 3" key="1">
    <citation type="journal article" date="2019" name="Mol. Ecol. Resour.">
        <title>Improving Illumina assemblies with Hi-C and long reads: an example with the North African dromedary.</title>
        <authorList>
            <person name="Elbers J.P."/>
            <person name="Rogers M.F."/>
            <person name="Perelman P.L."/>
            <person name="Proskuryakova A.A."/>
            <person name="Serdyukova N.A."/>
            <person name="Johnson W.E."/>
            <person name="Horin P."/>
            <person name="Corander J."/>
            <person name="Murphy D."/>
            <person name="Burger P.A."/>
        </authorList>
    </citation>
    <scope>NUCLEOTIDE SEQUENCE [LARGE SCALE GENOMIC DNA]</scope>
    <source>
        <strain evidence="2">Drom800</strain>
        <tissue evidence="2">Blood</tissue>
    </source>
</reference>
<proteinExistence type="predicted"/>
<keyword evidence="3" id="KW-1185">Reference proteome</keyword>
<feature type="region of interest" description="Disordered" evidence="1">
    <location>
        <begin position="1"/>
        <end position="23"/>
    </location>
</feature>
<name>A0A5N4CC56_CAMDR</name>
<sequence>MRRLSPQRSPCLEAPPGKPTTYGSERRLRLQVQWVHGGAGRNCTQALPSLGEHLQQDSGYVTTNTPRPQVSGQVIAGLRSVSPLQLGGAELKAWGRGGGGQITSQLRFTETTCEAAPLFQLPDSLIEAAKLARCGGPGRTGLSPKGCPAVSPPPTQDLGSWEGLLAGVKKTCASWGSLLCSLGGGGGGGGGEGRRSRAHLHRDSSPSGAGRGCVSLEELLMADTGPGPAGSFRPIRLDLLLVLLSTRDPSHDFRFDSAVILSSEDLKEAWKAEVRCL</sequence>
<gene>
    <name evidence="2" type="ORF">Cadr_000029561</name>
</gene>
<protein>
    <submittedName>
        <fullName evidence="2">Uncharacterized protein</fullName>
    </submittedName>
</protein>
<accession>A0A5N4CC56</accession>
<organism evidence="2 3">
    <name type="scientific">Camelus dromedarius</name>
    <name type="common">Dromedary</name>
    <name type="synonym">Arabian camel</name>
    <dbReference type="NCBI Taxonomy" id="9838"/>
    <lineage>
        <taxon>Eukaryota</taxon>
        <taxon>Metazoa</taxon>
        <taxon>Chordata</taxon>
        <taxon>Craniata</taxon>
        <taxon>Vertebrata</taxon>
        <taxon>Euteleostomi</taxon>
        <taxon>Mammalia</taxon>
        <taxon>Eutheria</taxon>
        <taxon>Laurasiatheria</taxon>
        <taxon>Artiodactyla</taxon>
        <taxon>Tylopoda</taxon>
        <taxon>Camelidae</taxon>
        <taxon>Camelus</taxon>
    </lineage>
</organism>
<dbReference type="Proteomes" id="UP000299084">
    <property type="component" value="Unassembled WGS sequence"/>
</dbReference>
<evidence type="ECO:0000256" key="1">
    <source>
        <dbReference type="SAM" id="MobiDB-lite"/>
    </source>
</evidence>
<dbReference type="EMBL" id="JWIN03000031">
    <property type="protein sequence ID" value="KAB1255954.1"/>
    <property type="molecule type" value="Genomic_DNA"/>
</dbReference>
<evidence type="ECO:0000313" key="3">
    <source>
        <dbReference type="Proteomes" id="UP000299084"/>
    </source>
</evidence>
<feature type="region of interest" description="Disordered" evidence="1">
    <location>
        <begin position="186"/>
        <end position="209"/>
    </location>
</feature>